<reference evidence="1" key="1">
    <citation type="journal article" date="2014" name="Front. Microbiol.">
        <title>High frequency of phylogenetically diverse reductive dehalogenase-homologous genes in deep subseafloor sedimentary metagenomes.</title>
        <authorList>
            <person name="Kawai M."/>
            <person name="Futagami T."/>
            <person name="Toyoda A."/>
            <person name="Takaki Y."/>
            <person name="Nishi S."/>
            <person name="Hori S."/>
            <person name="Arai W."/>
            <person name="Tsubouchi T."/>
            <person name="Morono Y."/>
            <person name="Uchiyama I."/>
            <person name="Ito T."/>
            <person name="Fujiyama A."/>
            <person name="Inagaki F."/>
            <person name="Takami H."/>
        </authorList>
    </citation>
    <scope>NUCLEOTIDE SEQUENCE</scope>
    <source>
        <strain evidence="1">Expedition CK06-06</strain>
    </source>
</reference>
<organism evidence="1">
    <name type="scientific">marine sediment metagenome</name>
    <dbReference type="NCBI Taxonomy" id="412755"/>
    <lineage>
        <taxon>unclassified sequences</taxon>
        <taxon>metagenomes</taxon>
        <taxon>ecological metagenomes</taxon>
    </lineage>
</organism>
<protein>
    <recommendedName>
        <fullName evidence="2">HEAT repeat domain-containing protein</fullName>
    </recommendedName>
</protein>
<evidence type="ECO:0008006" key="2">
    <source>
        <dbReference type="Google" id="ProtNLM"/>
    </source>
</evidence>
<sequence length="101" mass="11166">MKNHKKAILIIMMALLFAASLVIGKEDVRTLKTKLVDTIAKFPAQNTAERDKFASELLQLGPKGIQEICRMLEPPGKGDDTRVRFALNALSVYTHRAGAET</sequence>
<dbReference type="EMBL" id="BARS01052260">
    <property type="protein sequence ID" value="GAG52508.1"/>
    <property type="molecule type" value="Genomic_DNA"/>
</dbReference>
<accession>X0YW18</accession>
<evidence type="ECO:0000313" key="1">
    <source>
        <dbReference type="EMBL" id="GAG52508.1"/>
    </source>
</evidence>
<name>X0YW18_9ZZZZ</name>
<gene>
    <name evidence="1" type="ORF">S01H1_77725</name>
</gene>
<comment type="caution">
    <text evidence="1">The sequence shown here is derived from an EMBL/GenBank/DDBJ whole genome shotgun (WGS) entry which is preliminary data.</text>
</comment>
<proteinExistence type="predicted"/>
<feature type="non-terminal residue" evidence="1">
    <location>
        <position position="101"/>
    </location>
</feature>
<dbReference type="AlphaFoldDB" id="X0YW18"/>